<gene>
    <name evidence="2" type="ORF">OTI717_LOCUS36275</name>
</gene>
<accession>A0A819YEL0</accession>
<evidence type="ECO:0000313" key="2">
    <source>
        <dbReference type="EMBL" id="CAF4152023.1"/>
    </source>
</evidence>
<dbReference type="Proteomes" id="UP000663823">
    <property type="component" value="Unassembled WGS sequence"/>
</dbReference>
<sequence>MARYNRINQVASYRLLLKLFNENSVAGRNILDEACQNYPSKSCFMPIEPEFIHLIKRRICPITNNVNQQHTTNPTTSSTNEIKSIQLGNDDDNLR</sequence>
<protein>
    <submittedName>
        <fullName evidence="2">Uncharacterized protein</fullName>
    </submittedName>
</protein>
<reference evidence="2" key="1">
    <citation type="submission" date="2021-02" db="EMBL/GenBank/DDBJ databases">
        <authorList>
            <person name="Nowell W R."/>
        </authorList>
    </citation>
    <scope>NUCLEOTIDE SEQUENCE</scope>
</reference>
<proteinExistence type="predicted"/>
<organism evidence="2 3">
    <name type="scientific">Rotaria sordida</name>
    <dbReference type="NCBI Taxonomy" id="392033"/>
    <lineage>
        <taxon>Eukaryota</taxon>
        <taxon>Metazoa</taxon>
        <taxon>Spiralia</taxon>
        <taxon>Gnathifera</taxon>
        <taxon>Rotifera</taxon>
        <taxon>Eurotatoria</taxon>
        <taxon>Bdelloidea</taxon>
        <taxon>Philodinida</taxon>
        <taxon>Philodinidae</taxon>
        <taxon>Rotaria</taxon>
    </lineage>
</organism>
<evidence type="ECO:0000256" key="1">
    <source>
        <dbReference type="SAM" id="MobiDB-lite"/>
    </source>
</evidence>
<comment type="caution">
    <text evidence="2">The sequence shown here is derived from an EMBL/GenBank/DDBJ whole genome shotgun (WGS) entry which is preliminary data.</text>
</comment>
<evidence type="ECO:0000313" key="3">
    <source>
        <dbReference type="Proteomes" id="UP000663823"/>
    </source>
</evidence>
<feature type="compositionally biased region" description="Polar residues" evidence="1">
    <location>
        <begin position="66"/>
        <end position="87"/>
    </location>
</feature>
<feature type="region of interest" description="Disordered" evidence="1">
    <location>
        <begin position="66"/>
        <end position="95"/>
    </location>
</feature>
<dbReference type="EMBL" id="CAJOAX010015148">
    <property type="protein sequence ID" value="CAF4152023.1"/>
    <property type="molecule type" value="Genomic_DNA"/>
</dbReference>
<name>A0A819YEL0_9BILA</name>
<dbReference type="AlphaFoldDB" id="A0A819YEL0"/>